<reference evidence="2" key="1">
    <citation type="submission" date="2023-08" db="EMBL/GenBank/DDBJ databases">
        <title>Black Yeasts Isolated from many extreme environments.</title>
        <authorList>
            <person name="Coleine C."/>
            <person name="Stajich J.E."/>
            <person name="Selbmann L."/>
        </authorList>
    </citation>
    <scope>NUCLEOTIDE SEQUENCE</scope>
    <source>
        <strain evidence="2">CCFEE 5810</strain>
    </source>
</reference>
<name>A0AAN7W4I0_9PEZI</name>
<dbReference type="Proteomes" id="UP001310594">
    <property type="component" value="Unassembled WGS sequence"/>
</dbReference>
<feature type="chain" id="PRO_5043023593" evidence="1">
    <location>
        <begin position="29"/>
        <end position="171"/>
    </location>
</feature>
<evidence type="ECO:0000313" key="3">
    <source>
        <dbReference type="Proteomes" id="UP001310594"/>
    </source>
</evidence>
<gene>
    <name evidence="2" type="ORF">LTR97_006287</name>
</gene>
<evidence type="ECO:0000256" key="1">
    <source>
        <dbReference type="SAM" id="SignalP"/>
    </source>
</evidence>
<protein>
    <submittedName>
        <fullName evidence="2">Uncharacterized protein</fullName>
    </submittedName>
</protein>
<evidence type="ECO:0000313" key="2">
    <source>
        <dbReference type="EMBL" id="KAK5698640.1"/>
    </source>
</evidence>
<accession>A0AAN7W4I0</accession>
<proteinExistence type="predicted"/>
<sequence>MGSVIISIRTCLFTTILAGLLFLSLASAMPAGNATNLISKREPKHSLECVGQHYTNGPPGFWVCIEAVWLDEYVVDITMKVHDSQKERPTDLQVAGSYALFGKGVKKEGITRSNSLGYGKDVITGLTNHYKPFGSSKRILSIEYEGVRAPAPTPIINKGVIRNPHIYGDAG</sequence>
<dbReference type="EMBL" id="JAVRQU010000009">
    <property type="protein sequence ID" value="KAK5698640.1"/>
    <property type="molecule type" value="Genomic_DNA"/>
</dbReference>
<comment type="caution">
    <text evidence="2">The sequence shown here is derived from an EMBL/GenBank/DDBJ whole genome shotgun (WGS) entry which is preliminary data.</text>
</comment>
<organism evidence="2 3">
    <name type="scientific">Elasticomyces elasticus</name>
    <dbReference type="NCBI Taxonomy" id="574655"/>
    <lineage>
        <taxon>Eukaryota</taxon>
        <taxon>Fungi</taxon>
        <taxon>Dikarya</taxon>
        <taxon>Ascomycota</taxon>
        <taxon>Pezizomycotina</taxon>
        <taxon>Dothideomycetes</taxon>
        <taxon>Dothideomycetidae</taxon>
        <taxon>Mycosphaerellales</taxon>
        <taxon>Teratosphaeriaceae</taxon>
        <taxon>Elasticomyces</taxon>
    </lineage>
</organism>
<feature type="signal peptide" evidence="1">
    <location>
        <begin position="1"/>
        <end position="28"/>
    </location>
</feature>
<dbReference type="AlphaFoldDB" id="A0AAN7W4I0"/>
<keyword evidence="1" id="KW-0732">Signal</keyword>